<reference evidence="2" key="1">
    <citation type="journal article" date="2015" name="Nature">
        <title>Complex archaea that bridge the gap between prokaryotes and eukaryotes.</title>
        <authorList>
            <person name="Spang A."/>
            <person name="Saw J.H."/>
            <person name="Jorgensen S.L."/>
            <person name="Zaremba-Niedzwiedzka K."/>
            <person name="Martijn J."/>
            <person name="Lind A.E."/>
            <person name="van Eijk R."/>
            <person name="Schleper C."/>
            <person name="Guy L."/>
            <person name="Ettema T.J."/>
        </authorList>
    </citation>
    <scope>NUCLEOTIDE SEQUENCE</scope>
</reference>
<comment type="caution">
    <text evidence="2">The sequence shown here is derived from an EMBL/GenBank/DDBJ whole genome shotgun (WGS) entry which is preliminary data.</text>
</comment>
<keyword evidence="1" id="KW-0812">Transmembrane</keyword>
<feature type="transmembrane region" description="Helical" evidence="1">
    <location>
        <begin position="93"/>
        <end position="112"/>
    </location>
</feature>
<gene>
    <name evidence="2" type="ORF">LCGC14_1937590</name>
</gene>
<evidence type="ECO:0000313" key="2">
    <source>
        <dbReference type="EMBL" id="KKL87154.1"/>
    </source>
</evidence>
<dbReference type="EMBL" id="LAZR01020916">
    <property type="protein sequence ID" value="KKL87154.1"/>
    <property type="molecule type" value="Genomic_DNA"/>
</dbReference>
<protein>
    <recommendedName>
        <fullName evidence="3">TVP38/TMEM64 family membrane protein</fullName>
    </recommendedName>
</protein>
<organism evidence="2">
    <name type="scientific">marine sediment metagenome</name>
    <dbReference type="NCBI Taxonomy" id="412755"/>
    <lineage>
        <taxon>unclassified sequences</taxon>
        <taxon>metagenomes</taxon>
        <taxon>ecological metagenomes</taxon>
    </lineage>
</organism>
<dbReference type="AlphaFoldDB" id="A0A0F9FL67"/>
<evidence type="ECO:0000256" key="1">
    <source>
        <dbReference type="SAM" id="Phobius"/>
    </source>
</evidence>
<sequence length="122" mass="14174">MLDSHTLRNTIFYFRLFLIFIILMTLVVWIEYWVRGEIGMATELLEMARSQWGREVLFAGGMLYILLLSLPFVPGVELGLLLMCIFGKEGIVFIYLFTVAGLTFAFLMGRWLPKNWIASRLE</sequence>
<proteinExistence type="predicted"/>
<name>A0A0F9FL67_9ZZZZ</name>
<evidence type="ECO:0008006" key="3">
    <source>
        <dbReference type="Google" id="ProtNLM"/>
    </source>
</evidence>
<feature type="transmembrane region" description="Helical" evidence="1">
    <location>
        <begin position="12"/>
        <end position="34"/>
    </location>
</feature>
<keyword evidence="1" id="KW-0472">Membrane</keyword>
<feature type="transmembrane region" description="Helical" evidence="1">
    <location>
        <begin position="55"/>
        <end position="73"/>
    </location>
</feature>
<keyword evidence="1" id="KW-1133">Transmembrane helix</keyword>
<accession>A0A0F9FL67</accession>
<feature type="non-terminal residue" evidence="2">
    <location>
        <position position="122"/>
    </location>
</feature>